<name>A0ABS1SMN7_9MICO</name>
<proteinExistence type="predicted"/>
<dbReference type="EMBL" id="QYAD01000001">
    <property type="protein sequence ID" value="MBL3689431.1"/>
    <property type="molecule type" value="Genomic_DNA"/>
</dbReference>
<dbReference type="RefSeq" id="WP_202381357.1">
    <property type="nucleotide sequence ID" value="NZ_BAAAMA010000004.1"/>
</dbReference>
<evidence type="ECO:0000313" key="6">
    <source>
        <dbReference type="Proteomes" id="UP001646141"/>
    </source>
</evidence>
<organism evidence="5 6">
    <name type="scientific">Leucobacter chromiireducens subsp. chromiireducens</name>
    <dbReference type="NCBI Taxonomy" id="660067"/>
    <lineage>
        <taxon>Bacteria</taxon>
        <taxon>Bacillati</taxon>
        <taxon>Actinomycetota</taxon>
        <taxon>Actinomycetes</taxon>
        <taxon>Micrococcales</taxon>
        <taxon>Microbacteriaceae</taxon>
        <taxon>Leucobacter</taxon>
    </lineage>
</organism>
<accession>A0ABS1SMN7</accession>
<protein>
    <recommendedName>
        <fullName evidence="4">Htaa domain-containing protein</fullName>
    </recommendedName>
</protein>
<evidence type="ECO:0000256" key="1">
    <source>
        <dbReference type="SAM" id="MobiDB-lite"/>
    </source>
</evidence>
<gene>
    <name evidence="5" type="ORF">D3226_05575</name>
</gene>
<dbReference type="Gene3D" id="2.60.40.230">
    <property type="entry name" value="Neocarzinostatin-like"/>
    <property type="match status" value="1"/>
</dbReference>
<evidence type="ECO:0000259" key="4">
    <source>
        <dbReference type="Pfam" id="PF04213"/>
    </source>
</evidence>
<feature type="region of interest" description="Disordered" evidence="1">
    <location>
        <begin position="202"/>
        <end position="282"/>
    </location>
</feature>
<feature type="transmembrane region" description="Helical" evidence="2">
    <location>
        <begin position="493"/>
        <end position="513"/>
    </location>
</feature>
<keyword evidence="2" id="KW-1133">Transmembrane helix</keyword>
<evidence type="ECO:0000256" key="3">
    <source>
        <dbReference type="SAM" id="SignalP"/>
    </source>
</evidence>
<keyword evidence="2" id="KW-0812">Transmembrane</keyword>
<dbReference type="InterPro" id="IPR007331">
    <property type="entry name" value="Htaa"/>
</dbReference>
<feature type="compositionally biased region" description="Pro residues" evidence="1">
    <location>
        <begin position="242"/>
        <end position="268"/>
    </location>
</feature>
<dbReference type="Proteomes" id="UP001646141">
    <property type="component" value="Unassembled WGS sequence"/>
</dbReference>
<evidence type="ECO:0000313" key="5">
    <source>
        <dbReference type="EMBL" id="MBL3689431.1"/>
    </source>
</evidence>
<feature type="chain" id="PRO_5045641380" description="Htaa domain-containing protein" evidence="3">
    <location>
        <begin position="37"/>
        <end position="532"/>
    </location>
</feature>
<evidence type="ECO:0000256" key="2">
    <source>
        <dbReference type="SAM" id="Phobius"/>
    </source>
</evidence>
<keyword evidence="3" id="KW-0732">Signal</keyword>
<keyword evidence="2" id="KW-0472">Membrane</keyword>
<feature type="domain" description="Htaa" evidence="4">
    <location>
        <begin position="63"/>
        <end position="182"/>
    </location>
</feature>
<feature type="signal peptide" evidence="3">
    <location>
        <begin position="1"/>
        <end position="36"/>
    </location>
</feature>
<sequence length="532" mass="54799">MSRGRARRAARSLSLGLAAALVAPLALLVSAGAAEAAPRTNALEPQTLSAVSDVPAGATELRSGQLDWGVRGSIRSYLENFGHTEGYVASYDGARYRKGDPAAHFPLAAGWIDEQEDTAHLEFTGRLRMHGFGQSWLHFENVRLDIAAGEASITVDMRESFGTPKRTDDLVLATFPLVGEDPVRLVDGVAQILSEDGTFPAEIGTNHLPRMDGQATYGGDNAYTDPFSLTVRTSADTGGTPDPDPGTTPDPGTKPDPDPGTDPTPVTPTPTAKTPHGESSATNAAGAALTVSPAYGLADQNQRLTLRGTGFPTTGSDGTNFGGLYVLFGWVDPAAGQNWGPGNGGASGSTFTYTQDIEPQGTYQSMVSYPGNGTVPGFPTMSADGSFEMELPIQSSRFESQHGISVDCYEMQCGVLLIGAHGKQNAKGEIFVPVYFTDSAEETGTAKPELPAVAPPTANPNVAQAAGGAQGQAAGLGVNGGLAAAGAPELARLALFGGVLLISAGALGGALLFRASRRTTSLTPPTPIGVSA</sequence>
<comment type="caution">
    <text evidence="5">The sequence shown here is derived from an EMBL/GenBank/DDBJ whole genome shotgun (WGS) entry which is preliminary data.</text>
</comment>
<keyword evidence="6" id="KW-1185">Reference proteome</keyword>
<reference evidence="5 6" key="1">
    <citation type="submission" date="2018-09" db="EMBL/GenBank/DDBJ databases">
        <title>Comparative genomics of Leucobacter spp.</title>
        <authorList>
            <person name="Reis A.C."/>
            <person name="Kolvenbach B.A."/>
            <person name="Corvini P.F.X."/>
            <person name="Nunes O.C."/>
        </authorList>
    </citation>
    <scope>NUCLEOTIDE SEQUENCE [LARGE SCALE GENOMIC DNA]</scope>
    <source>
        <strain evidence="5 6">L-1</strain>
    </source>
</reference>
<dbReference type="Pfam" id="PF04213">
    <property type="entry name" value="HtaA"/>
    <property type="match status" value="1"/>
</dbReference>